<dbReference type="InterPro" id="IPR006151">
    <property type="entry name" value="Shikm_DH/Glu-tRNA_Rdtase"/>
</dbReference>
<dbReference type="UniPathway" id="UPA00251">
    <property type="reaction ID" value="UER00316"/>
</dbReference>
<reference evidence="15 16" key="1">
    <citation type="journal article" date="2018" name="Microbiome">
        <title>Fine metagenomic profile of the Mediterranean stratified and mixed water columns revealed by assembly and recruitment.</title>
        <authorList>
            <person name="Haro-Moreno J.M."/>
            <person name="Lopez-Perez M."/>
            <person name="De La Torre J.R."/>
            <person name="Picazo A."/>
            <person name="Camacho A."/>
            <person name="Rodriguez-Valera F."/>
        </authorList>
    </citation>
    <scope>NUCLEOTIDE SEQUENCE [LARGE SCALE GENOMIC DNA]</scope>
    <source>
        <strain evidence="15">MED-G84</strain>
    </source>
</reference>
<comment type="subunit">
    <text evidence="8">Homodimer.</text>
</comment>
<comment type="pathway">
    <text evidence="1 8">Porphyrin-containing compound metabolism; protoporphyrin-IX biosynthesis; 5-aminolevulinate from L-glutamyl-tRNA(Glu): step 1/2.</text>
</comment>
<dbReference type="GO" id="GO:0050661">
    <property type="term" value="F:NADP binding"/>
    <property type="evidence" value="ECO:0007669"/>
    <property type="project" value="InterPro"/>
</dbReference>
<evidence type="ECO:0000313" key="15">
    <source>
        <dbReference type="EMBL" id="RCL39532.1"/>
    </source>
</evidence>
<sequence>MELQLFGINHKTSKLSERELFIINDSNKDDFKIFFKDEFEELVESFFALSTCNRTEIYFYGHSGTAISIAQKTFDFLGCDDSVKEGLYFLGGDRAIEHMCCVASGLDSQVLGEQEILGQFKKATQTFIKLKTLNGKLRRLTDEIISIAKAVRTETKIGFNPLSMSGLSLKIVQEIFEDPAQQKLTIVGAGEMAMSVIHNFYENGIKNIHAVNRSKKFLQINESLSLVTNNLSRLGSLIQSTDILVTSVNSPLPIIGKGLIENAMKERKNKPMLLIDLGVPRNIEDQVRDLEYAYLFTIEDIEHVTQENLEERSIEAKRAKILIQERVKALSQDKIKKENRNEAYEVLKNICEVMSEKDLLALMSSDHPYKYLKKIDVASADQLKQIAVLSPHAIFSMIQEIRSA</sequence>
<dbReference type="SUPFAM" id="SSF69742">
    <property type="entry name" value="Glutamyl tRNA-reductase catalytic, N-terminal domain"/>
    <property type="match status" value="1"/>
</dbReference>
<evidence type="ECO:0000256" key="10">
    <source>
        <dbReference type="PIRSR" id="PIRSR000445-2"/>
    </source>
</evidence>
<dbReference type="SUPFAM" id="SSF51735">
    <property type="entry name" value="NAD(P)-binding Rossmann-fold domains"/>
    <property type="match status" value="1"/>
</dbReference>
<evidence type="ECO:0000256" key="2">
    <source>
        <dbReference type="ARBA" id="ARBA00005916"/>
    </source>
</evidence>
<comment type="similarity">
    <text evidence="2 8">Belongs to the glutamyl-tRNA reductase family.</text>
</comment>
<gene>
    <name evidence="8 15" type="primary">hemA</name>
    <name evidence="15" type="ORF">DBW98_00525</name>
</gene>
<feature type="binding site" evidence="8 10">
    <location>
        <begin position="51"/>
        <end position="54"/>
    </location>
    <ligand>
        <name>substrate</name>
    </ligand>
</feature>
<dbReference type="Gene3D" id="3.40.50.720">
    <property type="entry name" value="NAD(P)-binding Rossmann-like Domain"/>
    <property type="match status" value="1"/>
</dbReference>
<dbReference type="PANTHER" id="PTHR43013">
    <property type="entry name" value="GLUTAMYL-TRNA REDUCTASE"/>
    <property type="match status" value="1"/>
</dbReference>
<dbReference type="GO" id="GO:0008883">
    <property type="term" value="F:glutamyl-tRNA reductase activity"/>
    <property type="evidence" value="ECO:0007669"/>
    <property type="project" value="UniProtKB-UniRule"/>
</dbReference>
<dbReference type="HAMAP" id="MF_00087">
    <property type="entry name" value="Glu_tRNA_reductase"/>
    <property type="match status" value="1"/>
</dbReference>
<evidence type="ECO:0000259" key="14">
    <source>
        <dbReference type="Pfam" id="PF05201"/>
    </source>
</evidence>
<dbReference type="FunFam" id="3.40.50.720:FF:000031">
    <property type="entry name" value="Glutamyl-tRNA reductase"/>
    <property type="match status" value="1"/>
</dbReference>
<dbReference type="AlphaFoldDB" id="A0A368BRS9"/>
<feature type="domain" description="Quinate/shikimate 5-dehydrogenase/glutamyl-tRNA reductase" evidence="13">
    <location>
        <begin position="171"/>
        <end position="304"/>
    </location>
</feature>
<feature type="binding site" evidence="8 11">
    <location>
        <begin position="188"/>
        <end position="193"/>
    </location>
    <ligand>
        <name>NADP(+)</name>
        <dbReference type="ChEBI" id="CHEBI:58349"/>
    </ligand>
</feature>
<dbReference type="InterPro" id="IPR036291">
    <property type="entry name" value="NAD(P)-bd_dom_sf"/>
</dbReference>
<dbReference type="NCBIfam" id="TIGR01035">
    <property type="entry name" value="hemA"/>
    <property type="match status" value="1"/>
</dbReference>
<dbReference type="Pfam" id="PF01488">
    <property type="entry name" value="Shikimate_DH"/>
    <property type="match status" value="1"/>
</dbReference>
<feature type="binding site" evidence="8 10">
    <location>
        <position position="108"/>
    </location>
    <ligand>
        <name>substrate</name>
    </ligand>
</feature>
<evidence type="ECO:0000256" key="1">
    <source>
        <dbReference type="ARBA" id="ARBA00005059"/>
    </source>
</evidence>
<dbReference type="Proteomes" id="UP000253032">
    <property type="component" value="Unassembled WGS sequence"/>
</dbReference>
<dbReference type="EC" id="1.2.1.70" evidence="3 8"/>
<evidence type="ECO:0000256" key="8">
    <source>
        <dbReference type="HAMAP-Rule" id="MF_00087"/>
    </source>
</evidence>
<dbReference type="PROSITE" id="PS00747">
    <property type="entry name" value="GLUTR"/>
    <property type="match status" value="1"/>
</dbReference>
<feature type="binding site" evidence="8 10">
    <location>
        <begin position="113"/>
        <end position="115"/>
    </location>
    <ligand>
        <name>substrate</name>
    </ligand>
</feature>
<keyword evidence="5 8" id="KW-0560">Oxidoreductase</keyword>
<dbReference type="EMBL" id="QOPC01000002">
    <property type="protein sequence ID" value="RCL39532.1"/>
    <property type="molecule type" value="Genomic_DNA"/>
</dbReference>
<keyword evidence="6 8" id="KW-0627">Porphyrin biosynthesis</keyword>
<comment type="miscellaneous">
    <text evidence="8">During catalysis, the active site Cys acts as a nucleophile attacking the alpha-carbonyl group of tRNA-bound glutamate with the formation of a thioester intermediate between enzyme and glutamate, and the concomitant release of tRNA(Glu). The thioester intermediate is finally reduced by direct hydride transfer from NADPH, to form the product GSA.</text>
</comment>
<evidence type="ECO:0000256" key="9">
    <source>
        <dbReference type="PIRSR" id="PIRSR000445-1"/>
    </source>
</evidence>
<comment type="function">
    <text evidence="8">Catalyzes the NADPH-dependent reduction of glutamyl-tRNA(Glu) to glutamate 1-semialdehyde (GSA).</text>
</comment>
<dbReference type="InterPro" id="IPR015895">
    <property type="entry name" value="4pyrrol_synth_GluRdtase_N"/>
</dbReference>
<evidence type="ECO:0000256" key="12">
    <source>
        <dbReference type="PIRSR" id="PIRSR000445-4"/>
    </source>
</evidence>
<keyword evidence="4 8" id="KW-0521">NADP</keyword>
<dbReference type="InterPro" id="IPR036343">
    <property type="entry name" value="GluRdtase_N_sf"/>
</dbReference>
<accession>A0A368BRS9</accession>
<evidence type="ECO:0000256" key="7">
    <source>
        <dbReference type="ARBA" id="ARBA00047464"/>
    </source>
</evidence>
<feature type="site" description="Important for activity" evidence="8 12">
    <location>
        <position position="98"/>
    </location>
</feature>
<evidence type="ECO:0000256" key="11">
    <source>
        <dbReference type="PIRSR" id="PIRSR000445-3"/>
    </source>
</evidence>
<evidence type="ECO:0000256" key="6">
    <source>
        <dbReference type="ARBA" id="ARBA00023244"/>
    </source>
</evidence>
<evidence type="ECO:0000259" key="13">
    <source>
        <dbReference type="Pfam" id="PF01488"/>
    </source>
</evidence>
<evidence type="ECO:0000313" key="16">
    <source>
        <dbReference type="Proteomes" id="UP000253032"/>
    </source>
</evidence>
<dbReference type="PANTHER" id="PTHR43013:SF1">
    <property type="entry name" value="GLUTAMYL-TRNA REDUCTASE"/>
    <property type="match status" value="1"/>
</dbReference>
<comment type="caution">
    <text evidence="15">The sequence shown here is derived from an EMBL/GenBank/DDBJ whole genome shotgun (WGS) entry which is preliminary data.</text>
</comment>
<evidence type="ECO:0000256" key="4">
    <source>
        <dbReference type="ARBA" id="ARBA00022857"/>
    </source>
</evidence>
<proteinExistence type="inferred from homology"/>
<evidence type="ECO:0000256" key="3">
    <source>
        <dbReference type="ARBA" id="ARBA00012970"/>
    </source>
</evidence>
<dbReference type="InterPro" id="IPR018214">
    <property type="entry name" value="GluRdtase_CS"/>
</dbReference>
<dbReference type="InterPro" id="IPR000343">
    <property type="entry name" value="4pyrrol_synth_GluRdtase"/>
</dbReference>
<dbReference type="Gene3D" id="3.30.460.30">
    <property type="entry name" value="Glutamyl-tRNA reductase, N-terminal domain"/>
    <property type="match status" value="1"/>
</dbReference>
<protein>
    <recommendedName>
        <fullName evidence="3 8">Glutamyl-tRNA reductase</fullName>
        <shortName evidence="8">GluTR</shortName>
        <ecNumber evidence="3 8">1.2.1.70</ecNumber>
    </recommendedName>
</protein>
<name>A0A368BRS9_9GAMM</name>
<dbReference type="GO" id="GO:0019353">
    <property type="term" value="P:protoporphyrinogen IX biosynthetic process from glutamate"/>
    <property type="evidence" value="ECO:0007669"/>
    <property type="project" value="TreeGrafter"/>
</dbReference>
<evidence type="ECO:0000256" key="5">
    <source>
        <dbReference type="ARBA" id="ARBA00023002"/>
    </source>
</evidence>
<comment type="catalytic activity">
    <reaction evidence="7 8">
        <text>(S)-4-amino-5-oxopentanoate + tRNA(Glu) + NADP(+) = L-glutamyl-tRNA(Glu) + NADPH + H(+)</text>
        <dbReference type="Rhea" id="RHEA:12344"/>
        <dbReference type="Rhea" id="RHEA-COMP:9663"/>
        <dbReference type="Rhea" id="RHEA-COMP:9680"/>
        <dbReference type="ChEBI" id="CHEBI:15378"/>
        <dbReference type="ChEBI" id="CHEBI:57501"/>
        <dbReference type="ChEBI" id="CHEBI:57783"/>
        <dbReference type="ChEBI" id="CHEBI:58349"/>
        <dbReference type="ChEBI" id="CHEBI:78442"/>
        <dbReference type="ChEBI" id="CHEBI:78520"/>
        <dbReference type="EC" id="1.2.1.70"/>
    </reaction>
</comment>
<feature type="binding site" evidence="8 10">
    <location>
        <position position="119"/>
    </location>
    <ligand>
        <name>substrate</name>
    </ligand>
</feature>
<feature type="domain" description="Glutamyl-tRNA reductase N-terminal" evidence="14">
    <location>
        <begin position="7"/>
        <end position="155"/>
    </location>
</feature>
<comment type="domain">
    <text evidence="8">Possesses an unusual extended V-shaped dimeric structure with each monomer consisting of three distinct domains arranged along a curved 'spinal' alpha-helix. The N-terminal catalytic domain specifically recognizes the glutamate moiety of the substrate. The second domain is the NADPH-binding domain, and the third C-terminal domain is responsible for dimerization.</text>
</comment>
<organism evidence="15 16">
    <name type="scientific">SAR86 cluster bacterium</name>
    <dbReference type="NCBI Taxonomy" id="2030880"/>
    <lineage>
        <taxon>Bacteria</taxon>
        <taxon>Pseudomonadati</taxon>
        <taxon>Pseudomonadota</taxon>
        <taxon>Gammaproteobacteria</taxon>
        <taxon>SAR86 cluster</taxon>
    </lineage>
</organism>
<dbReference type="Pfam" id="PF05201">
    <property type="entry name" value="GlutR_N"/>
    <property type="match status" value="1"/>
</dbReference>
<feature type="active site" description="Nucleophile" evidence="8 9">
    <location>
        <position position="52"/>
    </location>
</feature>
<dbReference type="PIRSF" id="PIRSF000445">
    <property type="entry name" value="4pyrrol_synth_GluRdtase"/>
    <property type="match status" value="1"/>
</dbReference>